<comment type="caution">
    <text evidence="1">The sequence shown here is derived from an EMBL/GenBank/DDBJ whole genome shotgun (WGS) entry which is preliminary data.</text>
</comment>
<sequence>MIRVGLRPPSKFCQIQQANMLVAKFGRGQIPQPGSKGGINRSTSKLVMDLMDLWTGGLDSMWRYERGPYPIMGT</sequence>
<accession>A0A1F7VF17</accession>
<proteinExistence type="predicted"/>
<organism evidence="1 2">
    <name type="scientific">Candidatus Uhrbacteria bacterium RIFCSPLOWO2_02_FULL_49_11</name>
    <dbReference type="NCBI Taxonomy" id="1802409"/>
    <lineage>
        <taxon>Bacteria</taxon>
        <taxon>Candidatus Uhriibacteriota</taxon>
    </lineage>
</organism>
<dbReference type="Proteomes" id="UP000178264">
    <property type="component" value="Unassembled WGS sequence"/>
</dbReference>
<dbReference type="EMBL" id="MGER01000002">
    <property type="protein sequence ID" value="OGL89021.1"/>
    <property type="molecule type" value="Genomic_DNA"/>
</dbReference>
<dbReference type="AlphaFoldDB" id="A0A1F7VF17"/>
<protein>
    <submittedName>
        <fullName evidence="1">Uncharacterized protein</fullName>
    </submittedName>
</protein>
<evidence type="ECO:0000313" key="2">
    <source>
        <dbReference type="Proteomes" id="UP000178264"/>
    </source>
</evidence>
<reference evidence="1 2" key="1">
    <citation type="journal article" date="2016" name="Nat. Commun.">
        <title>Thousands of microbial genomes shed light on interconnected biogeochemical processes in an aquifer system.</title>
        <authorList>
            <person name="Anantharaman K."/>
            <person name="Brown C.T."/>
            <person name="Hug L.A."/>
            <person name="Sharon I."/>
            <person name="Castelle C.J."/>
            <person name="Probst A.J."/>
            <person name="Thomas B.C."/>
            <person name="Singh A."/>
            <person name="Wilkins M.J."/>
            <person name="Karaoz U."/>
            <person name="Brodie E.L."/>
            <person name="Williams K.H."/>
            <person name="Hubbard S.S."/>
            <person name="Banfield J.F."/>
        </authorList>
    </citation>
    <scope>NUCLEOTIDE SEQUENCE [LARGE SCALE GENOMIC DNA]</scope>
</reference>
<evidence type="ECO:0000313" key="1">
    <source>
        <dbReference type="EMBL" id="OGL89021.1"/>
    </source>
</evidence>
<name>A0A1F7VF17_9BACT</name>
<gene>
    <name evidence="1" type="ORF">A3I42_02305</name>
</gene>